<proteinExistence type="predicted"/>
<keyword evidence="2" id="KW-1185">Reference proteome</keyword>
<reference evidence="2" key="1">
    <citation type="journal article" date="2019" name="Int. J. Syst. Evol. Microbiol.">
        <title>The Global Catalogue of Microorganisms (GCM) 10K type strain sequencing project: providing services to taxonomists for standard genome sequencing and annotation.</title>
        <authorList>
            <consortium name="The Broad Institute Genomics Platform"/>
            <consortium name="The Broad Institute Genome Sequencing Center for Infectious Disease"/>
            <person name="Wu L."/>
            <person name="Ma J."/>
        </authorList>
    </citation>
    <scope>NUCLEOTIDE SEQUENCE [LARGE SCALE GENOMIC DNA]</scope>
    <source>
        <strain evidence="2">IBRC-M 10908</strain>
    </source>
</reference>
<evidence type="ECO:0000313" key="2">
    <source>
        <dbReference type="Proteomes" id="UP001595823"/>
    </source>
</evidence>
<dbReference type="Proteomes" id="UP001595823">
    <property type="component" value="Unassembled WGS sequence"/>
</dbReference>
<sequence>MTTYVTYQDIADRWGKSRSTVVNNWATRHGWPGEAKTEGRTKYFDLAEIAAFVDAEFSAGAGDLSGPADELVTLREIAERVGLQVSTLTAYESRGELPEAVGRRRMDVQGPKRKVNRLVALYRLGEIRDVLAAKTPRPSRRK</sequence>
<gene>
    <name evidence="1" type="ORF">ACFPET_08280</name>
</gene>
<dbReference type="RefSeq" id="WP_380619647.1">
    <property type="nucleotide sequence ID" value="NZ_JBHSDK010000012.1"/>
</dbReference>
<name>A0ABV8TXQ8_9ACTN</name>
<comment type="caution">
    <text evidence="1">The sequence shown here is derived from an EMBL/GenBank/DDBJ whole genome shotgun (WGS) entry which is preliminary data.</text>
</comment>
<evidence type="ECO:0000313" key="1">
    <source>
        <dbReference type="EMBL" id="MFC4335193.1"/>
    </source>
</evidence>
<organism evidence="1 2">
    <name type="scientific">Salininema proteolyticum</name>
    <dbReference type="NCBI Taxonomy" id="1607685"/>
    <lineage>
        <taxon>Bacteria</taxon>
        <taxon>Bacillati</taxon>
        <taxon>Actinomycetota</taxon>
        <taxon>Actinomycetes</taxon>
        <taxon>Glycomycetales</taxon>
        <taxon>Glycomycetaceae</taxon>
        <taxon>Salininema</taxon>
    </lineage>
</organism>
<dbReference type="EMBL" id="JBHSDK010000012">
    <property type="protein sequence ID" value="MFC4335193.1"/>
    <property type="molecule type" value="Genomic_DNA"/>
</dbReference>
<accession>A0ABV8TXQ8</accession>
<protein>
    <submittedName>
        <fullName evidence="1">Helix-turn-helix transcriptional regulator</fullName>
    </submittedName>
</protein>